<dbReference type="NCBIfam" id="TIGR00010">
    <property type="entry name" value="YchF/TatD family DNA exonuclease"/>
    <property type="match status" value="1"/>
</dbReference>
<feature type="binding site" evidence="3">
    <location>
        <position position="7"/>
    </location>
    <ligand>
        <name>a divalent metal cation</name>
        <dbReference type="ChEBI" id="CHEBI:60240"/>
        <label>1</label>
    </ligand>
</feature>
<dbReference type="GO" id="GO:0004536">
    <property type="term" value="F:DNA nuclease activity"/>
    <property type="evidence" value="ECO:0007669"/>
    <property type="project" value="InterPro"/>
</dbReference>
<dbReference type="FunFam" id="3.20.20.140:FF:000005">
    <property type="entry name" value="TatD family hydrolase"/>
    <property type="match status" value="1"/>
</dbReference>
<dbReference type="SUPFAM" id="SSF51556">
    <property type="entry name" value="Metallo-dependent hydrolases"/>
    <property type="match status" value="1"/>
</dbReference>
<protein>
    <submittedName>
        <fullName evidence="4">TatD family deoxyribonuclease</fullName>
    </submittedName>
</protein>
<name>A0A4P6ZLY9_9LACO</name>
<dbReference type="Gene3D" id="3.20.20.140">
    <property type="entry name" value="Metal-dependent hydrolases"/>
    <property type="match status" value="1"/>
</dbReference>
<sequence length="257" mass="29109">MRLFDSHTHLNDTPFQGHVKHYIEHAHKLGVQKMCIAGSNEQMNDSALKIAHQYPGVYAIIGWHPEELKNYNADQEAKLKRQLHDPAVVGVGEIGLDYYENQTKHALQKKVFAKQIEFAKAMHLPVQIHTRRAFQDTYDILKAEHVEQIGGVIHSFDGNPYWVKKFLSLGMDVSYSGIASFTSAHDVHDAVKMTPLSRMLVETDAPCLAPMPYRGHQNEPANVLYTVEAVARLKDTTPDKIAEPTYENACRLFGIEY</sequence>
<dbReference type="GO" id="GO:0046872">
    <property type="term" value="F:metal ion binding"/>
    <property type="evidence" value="ECO:0007669"/>
    <property type="project" value="UniProtKB-KW"/>
</dbReference>
<organism evidence="4 5">
    <name type="scientific">Acetilactobacillus jinshanensis</name>
    <dbReference type="NCBI Taxonomy" id="1720083"/>
    <lineage>
        <taxon>Bacteria</taxon>
        <taxon>Bacillati</taxon>
        <taxon>Bacillota</taxon>
        <taxon>Bacilli</taxon>
        <taxon>Lactobacillales</taxon>
        <taxon>Lactobacillaceae</taxon>
        <taxon>Acetilactobacillus</taxon>
    </lineage>
</organism>
<dbReference type="PIRSF" id="PIRSF005902">
    <property type="entry name" value="DNase_TatD"/>
    <property type="match status" value="1"/>
</dbReference>
<dbReference type="InterPro" id="IPR032466">
    <property type="entry name" value="Metal_Hydrolase"/>
</dbReference>
<reference evidence="5" key="1">
    <citation type="submission" date="2018-12" db="EMBL/GenBank/DDBJ databases">
        <title>A new species of lactobacillus.</title>
        <authorList>
            <person name="Jian Y."/>
            <person name="Xin L."/>
            <person name="Hong Z.J."/>
            <person name="Ming L.Z."/>
            <person name="Hong X.Z."/>
        </authorList>
    </citation>
    <scope>NUCLEOTIDE SEQUENCE [LARGE SCALE GENOMIC DNA]</scope>
    <source>
        <strain evidence="5">HSLZ-75</strain>
    </source>
</reference>
<dbReference type="GO" id="GO:0016788">
    <property type="term" value="F:hydrolase activity, acting on ester bonds"/>
    <property type="evidence" value="ECO:0007669"/>
    <property type="project" value="InterPro"/>
</dbReference>
<evidence type="ECO:0000256" key="3">
    <source>
        <dbReference type="PIRSR" id="PIRSR005902-1"/>
    </source>
</evidence>
<evidence type="ECO:0000313" key="5">
    <source>
        <dbReference type="Proteomes" id="UP000294321"/>
    </source>
</evidence>
<evidence type="ECO:0000256" key="2">
    <source>
        <dbReference type="ARBA" id="ARBA00022801"/>
    </source>
</evidence>
<feature type="binding site" evidence="3">
    <location>
        <position position="9"/>
    </location>
    <ligand>
        <name>a divalent metal cation</name>
        <dbReference type="ChEBI" id="CHEBI:60240"/>
        <label>1</label>
    </ligand>
</feature>
<dbReference type="CDD" id="cd01310">
    <property type="entry name" value="TatD_DNAse"/>
    <property type="match status" value="1"/>
</dbReference>
<feature type="binding site" evidence="3">
    <location>
        <position position="204"/>
    </location>
    <ligand>
        <name>a divalent metal cation</name>
        <dbReference type="ChEBI" id="CHEBI:60240"/>
        <label>1</label>
    </ligand>
</feature>
<dbReference type="AlphaFoldDB" id="A0A4P6ZLY9"/>
<proteinExistence type="predicted"/>
<dbReference type="Proteomes" id="UP000294321">
    <property type="component" value="Chromosome"/>
</dbReference>
<keyword evidence="5" id="KW-1185">Reference proteome</keyword>
<dbReference type="InterPro" id="IPR018228">
    <property type="entry name" value="DNase_TatD-rel_CS"/>
</dbReference>
<feature type="binding site" evidence="3">
    <location>
        <position position="154"/>
    </location>
    <ligand>
        <name>a divalent metal cation</name>
        <dbReference type="ChEBI" id="CHEBI:60240"/>
        <label>2</label>
    </ligand>
</feature>
<evidence type="ECO:0000313" key="4">
    <source>
        <dbReference type="EMBL" id="QBP18885.1"/>
    </source>
</evidence>
<dbReference type="PROSITE" id="PS01137">
    <property type="entry name" value="TATD_1"/>
    <property type="match status" value="1"/>
</dbReference>
<dbReference type="GO" id="GO:0005829">
    <property type="term" value="C:cytosol"/>
    <property type="evidence" value="ECO:0007669"/>
    <property type="project" value="TreeGrafter"/>
</dbReference>
<dbReference type="PANTHER" id="PTHR46124:SF2">
    <property type="entry name" value="D-AMINOACYL-TRNA DEACYLASE"/>
    <property type="match status" value="1"/>
</dbReference>
<accession>A0A4P6ZLY9</accession>
<dbReference type="InterPro" id="IPR015991">
    <property type="entry name" value="TatD/YcfH-like"/>
</dbReference>
<gene>
    <name evidence="4" type="ORF">ELX58_07255</name>
</gene>
<keyword evidence="1 3" id="KW-0479">Metal-binding</keyword>
<dbReference type="OrthoDB" id="9810005at2"/>
<dbReference type="PANTHER" id="PTHR46124">
    <property type="entry name" value="D-AMINOACYL-TRNA DEACYLASE"/>
    <property type="match status" value="1"/>
</dbReference>
<dbReference type="RefSeq" id="WP_133442443.1">
    <property type="nucleotide sequence ID" value="NZ_CP034726.1"/>
</dbReference>
<dbReference type="EMBL" id="CP034726">
    <property type="protein sequence ID" value="QBP18885.1"/>
    <property type="molecule type" value="Genomic_DNA"/>
</dbReference>
<feature type="binding site" evidence="3">
    <location>
        <position position="93"/>
    </location>
    <ligand>
        <name>a divalent metal cation</name>
        <dbReference type="ChEBI" id="CHEBI:60240"/>
        <label>1</label>
    </ligand>
</feature>
<feature type="binding site" evidence="3">
    <location>
        <position position="129"/>
    </location>
    <ligand>
        <name>a divalent metal cation</name>
        <dbReference type="ChEBI" id="CHEBI:60240"/>
        <label>2</label>
    </ligand>
</feature>
<dbReference type="KEGG" id="lji:ELX58_07255"/>
<evidence type="ECO:0000256" key="1">
    <source>
        <dbReference type="ARBA" id="ARBA00022723"/>
    </source>
</evidence>
<dbReference type="InterPro" id="IPR001130">
    <property type="entry name" value="TatD-like"/>
</dbReference>
<dbReference type="Pfam" id="PF01026">
    <property type="entry name" value="TatD_DNase"/>
    <property type="match status" value="1"/>
</dbReference>
<keyword evidence="2" id="KW-0378">Hydrolase</keyword>